<dbReference type="EMBL" id="QXGD01002642">
    <property type="protein sequence ID" value="KAE9185992.1"/>
    <property type="molecule type" value="Genomic_DNA"/>
</dbReference>
<dbReference type="Proteomes" id="UP000429523">
    <property type="component" value="Unassembled WGS sequence"/>
</dbReference>
<comment type="caution">
    <text evidence="4">The sequence shown here is derived from an EMBL/GenBank/DDBJ whole genome shotgun (WGS) entry which is preliminary data.</text>
</comment>
<evidence type="ECO:0000313" key="5">
    <source>
        <dbReference type="EMBL" id="KAE9176086.1"/>
    </source>
</evidence>
<proteinExistence type="predicted"/>
<evidence type="ECO:0000313" key="6">
    <source>
        <dbReference type="EMBL" id="KAE9182974.1"/>
    </source>
</evidence>
<evidence type="ECO:0000256" key="1">
    <source>
        <dbReference type="SAM" id="MobiDB-lite"/>
    </source>
</evidence>
<protein>
    <submittedName>
        <fullName evidence="4">Uncharacterized protein</fullName>
    </submittedName>
</protein>
<name>A0A6A3RAX6_9STRA</name>
<dbReference type="EMBL" id="QXGF01002648">
    <property type="protein sequence ID" value="KAE8923898.1"/>
    <property type="molecule type" value="Genomic_DNA"/>
</dbReference>
<dbReference type="EMBL" id="QXGB01002654">
    <property type="protein sequence ID" value="KAE9176086.1"/>
    <property type="molecule type" value="Genomic_DNA"/>
</dbReference>
<dbReference type="EMBL" id="QXGA01002697">
    <property type="protein sequence ID" value="KAE9093378.1"/>
    <property type="molecule type" value="Genomic_DNA"/>
</dbReference>
<evidence type="ECO:0000313" key="15">
    <source>
        <dbReference type="Proteomes" id="UP000488956"/>
    </source>
</evidence>
<evidence type="ECO:0000313" key="8">
    <source>
        <dbReference type="EMBL" id="KAE9280149.1"/>
    </source>
</evidence>
<dbReference type="Proteomes" id="UP000440367">
    <property type="component" value="Unassembled WGS sequence"/>
</dbReference>
<evidence type="ECO:0000313" key="3">
    <source>
        <dbReference type="EMBL" id="KAE9074321.1"/>
    </source>
</evidence>
<gene>
    <name evidence="8" type="ORF">PF001_g24371</name>
    <name evidence="7" type="ORF">PF002_g26009</name>
    <name evidence="6" type="ORF">PF004_g24086</name>
    <name evidence="5" type="ORF">PF005_g25117</name>
    <name evidence="4" type="ORF">PF006_g24457</name>
    <name evidence="2" type="ORF">PF009_g25858</name>
    <name evidence="3" type="ORF">PF010_g24721</name>
</gene>
<dbReference type="AlphaFoldDB" id="A0A6A3RAX6"/>
<evidence type="ECO:0000313" key="4">
    <source>
        <dbReference type="EMBL" id="KAE9093378.1"/>
    </source>
</evidence>
<reference evidence="9 10" key="1">
    <citation type="submission" date="2018-08" db="EMBL/GenBank/DDBJ databases">
        <title>Genomic investigation of the strawberry pathogen Phytophthora fragariae indicates pathogenicity is determined by transcriptional variation in three key races.</title>
        <authorList>
            <person name="Adams T.M."/>
            <person name="Armitage A.D."/>
            <person name="Sobczyk M.K."/>
            <person name="Bates H.J."/>
            <person name="Dunwell J.M."/>
            <person name="Nellist C.F."/>
            <person name="Harrison R.J."/>
        </authorList>
    </citation>
    <scope>NUCLEOTIDE SEQUENCE [LARGE SCALE GENOMIC DNA]</scope>
    <source>
        <strain evidence="8 11">A4</strain>
        <strain evidence="7 12">BC-1</strain>
        <strain evidence="6 14">BC-23</strain>
        <strain evidence="5 10">NOV-27</strain>
        <strain evidence="4 13">NOV-5</strain>
        <strain evidence="2 9">NOV-9</strain>
        <strain evidence="3 15">ONT-3</strain>
    </source>
</reference>
<dbReference type="OrthoDB" id="119109at2759"/>
<dbReference type="Proteomes" id="UP000433483">
    <property type="component" value="Unassembled WGS sequence"/>
</dbReference>
<dbReference type="Proteomes" id="UP000440732">
    <property type="component" value="Unassembled WGS sequence"/>
</dbReference>
<dbReference type="Proteomes" id="UP000437068">
    <property type="component" value="Unassembled WGS sequence"/>
</dbReference>
<feature type="non-terminal residue" evidence="4">
    <location>
        <position position="798"/>
    </location>
</feature>
<dbReference type="Proteomes" id="UP000488956">
    <property type="component" value="Unassembled WGS sequence"/>
</dbReference>
<evidence type="ECO:0000313" key="2">
    <source>
        <dbReference type="EMBL" id="KAE8923898.1"/>
    </source>
</evidence>
<evidence type="ECO:0000313" key="12">
    <source>
        <dbReference type="Proteomes" id="UP000440367"/>
    </source>
</evidence>
<dbReference type="EMBL" id="QXGC01002685">
    <property type="protein sequence ID" value="KAE9182974.1"/>
    <property type="molecule type" value="Genomic_DNA"/>
</dbReference>
<organism evidence="4 13">
    <name type="scientific">Phytophthora fragariae</name>
    <dbReference type="NCBI Taxonomy" id="53985"/>
    <lineage>
        <taxon>Eukaryota</taxon>
        <taxon>Sar</taxon>
        <taxon>Stramenopiles</taxon>
        <taxon>Oomycota</taxon>
        <taxon>Peronosporomycetes</taxon>
        <taxon>Peronosporales</taxon>
        <taxon>Peronosporaceae</taxon>
        <taxon>Phytophthora</taxon>
    </lineage>
</organism>
<evidence type="ECO:0000313" key="10">
    <source>
        <dbReference type="Proteomes" id="UP000433483"/>
    </source>
</evidence>
<dbReference type="EMBL" id="QXFX01002713">
    <property type="protein sequence ID" value="KAE9074321.1"/>
    <property type="molecule type" value="Genomic_DNA"/>
</dbReference>
<evidence type="ECO:0000313" key="11">
    <source>
        <dbReference type="Proteomes" id="UP000437068"/>
    </source>
</evidence>
<evidence type="ECO:0000313" key="13">
    <source>
        <dbReference type="Proteomes" id="UP000440732"/>
    </source>
</evidence>
<feature type="compositionally biased region" description="Basic and acidic residues" evidence="1">
    <location>
        <begin position="285"/>
        <end position="309"/>
    </location>
</feature>
<dbReference type="Proteomes" id="UP000476176">
    <property type="component" value="Unassembled WGS sequence"/>
</dbReference>
<sequence>MARVVSCRFLRLGCSEDEHPLFRREYARGNREKGVKLLRCFPHCCPEHVKRSYCGCSMHLLVTFSADVTAALDQVAVATRFEPSQVAPLWTASLAGLFRDVGAAGDDDSCRHENERQLRVGEEVPLPESLFGSRAGGAFSKGAVWVQAERESDSMQRAYPKNTVLYAVNKRRFPEWFYNYDSSTTRTQRQMTHHLVAYVFHRSFPEPNQVHGRDPPTAVVLARHASPGFQLVSFRRSGATSSDACCELPAMETPVDNVSSGSPQVFDMSRAAQQQQQQHHHHYHQQRDIDSDPQWHRYPDARENSKCPSDHPPSNRSGRYAYENYEKGGEVEDASFGGRGLLRIGDDDPRSLQQETSCARELEFREKGQHLLILWKFVTCISLMDIGIGADTVGSYLMCVAAARSDAELERVAVSFLSDIFGRAHGSRGRSPLSTSTAAPSPAQERAVIRVAVRLFLRGLSSRTVKGLLSSFVRLGSDTGTNRKEKLQQHFSSLVVSLYDVLEDVLREVTRDDNDLTFGNQETCLPALVDVILSLVYTRDRFGVIRSEVSALLDWPEALSNGLDEMFQAFTAQVREFMIASATRMDLHQHTRAKSVHAVLHSRFSHRWVLDLQSVQVLSVESSQMRDTPQGFRVPDVAQLISEVGCIDIEIDTTAPRVSIRSVLSFASGATKTPTSLLLDGRLRVFRVLPSGLSSMIATAGGWSVGDYAGALADDAQSLSLDFFAFAEGYHPSTGGEIAVVRRVSLTLGQELEPMSTGGGDERELALVVHGVVYGSALRPDLGALNARAGGPTSTHRL</sequence>
<accession>A0A6A3RAX6</accession>
<feature type="region of interest" description="Disordered" evidence="1">
    <location>
        <begin position="268"/>
        <end position="320"/>
    </location>
</feature>
<evidence type="ECO:0000313" key="7">
    <source>
        <dbReference type="EMBL" id="KAE9185992.1"/>
    </source>
</evidence>
<keyword evidence="10" id="KW-1185">Reference proteome</keyword>
<evidence type="ECO:0000313" key="9">
    <source>
        <dbReference type="Proteomes" id="UP000429523"/>
    </source>
</evidence>
<dbReference type="EMBL" id="QXGE01002661">
    <property type="protein sequence ID" value="KAE9280149.1"/>
    <property type="molecule type" value="Genomic_DNA"/>
</dbReference>
<evidence type="ECO:0000313" key="14">
    <source>
        <dbReference type="Proteomes" id="UP000476176"/>
    </source>
</evidence>